<dbReference type="InterPro" id="IPR020850">
    <property type="entry name" value="GED_dom"/>
</dbReference>
<dbReference type="InterPro" id="IPR045063">
    <property type="entry name" value="Dynamin_N"/>
</dbReference>
<feature type="domain" description="GED" evidence="19">
    <location>
        <begin position="837"/>
        <end position="945"/>
    </location>
</feature>
<keyword evidence="12" id="KW-0496">Mitochondrion</keyword>
<dbReference type="InterPro" id="IPR056495">
    <property type="entry name" value="LIS_MGM1"/>
</dbReference>
<dbReference type="InterPro" id="IPR000375">
    <property type="entry name" value="Dynamin_stalk"/>
</dbReference>
<dbReference type="SUPFAM" id="SSF52540">
    <property type="entry name" value="P-loop containing nucleoside triphosphate hydrolases"/>
    <property type="match status" value="1"/>
</dbReference>
<keyword evidence="5" id="KW-0479">Metal-binding</keyword>
<dbReference type="GO" id="GO:0003924">
    <property type="term" value="F:GTPase activity"/>
    <property type="evidence" value="ECO:0007669"/>
    <property type="project" value="InterPro"/>
</dbReference>
<dbReference type="InterPro" id="IPR019762">
    <property type="entry name" value="Dynamin_GTPase_CS"/>
</dbReference>
<evidence type="ECO:0000256" key="10">
    <source>
        <dbReference type="ARBA" id="ARBA00022946"/>
    </source>
</evidence>
<dbReference type="PROSITE" id="PS51718">
    <property type="entry name" value="G_DYNAMIN_2"/>
    <property type="match status" value="1"/>
</dbReference>
<dbReference type="InterPro" id="IPR022812">
    <property type="entry name" value="Dynamin"/>
</dbReference>
<feature type="region of interest" description="Disordered" evidence="18">
    <location>
        <begin position="183"/>
        <end position="203"/>
    </location>
</feature>
<dbReference type="GO" id="GO:0008017">
    <property type="term" value="F:microtubule binding"/>
    <property type="evidence" value="ECO:0007669"/>
    <property type="project" value="TreeGrafter"/>
</dbReference>
<evidence type="ECO:0000256" key="17">
    <source>
        <dbReference type="RuleBase" id="RU003932"/>
    </source>
</evidence>
<accession>A0A5N5QWT6</accession>
<dbReference type="GO" id="GO:0005874">
    <property type="term" value="C:microtubule"/>
    <property type="evidence" value="ECO:0007669"/>
    <property type="project" value="TreeGrafter"/>
</dbReference>
<dbReference type="PANTHER" id="PTHR11566:SF212">
    <property type="entry name" value="DYNAMIN"/>
    <property type="match status" value="1"/>
</dbReference>
<comment type="similarity">
    <text evidence="17">Belongs to the TRAFAC class dynamin-like GTPase superfamily. Dynamin/Fzo/YdjA family.</text>
</comment>
<dbReference type="Proteomes" id="UP000383932">
    <property type="component" value="Unassembled WGS sequence"/>
</dbReference>
<dbReference type="SMART" id="SM00053">
    <property type="entry name" value="DYNc"/>
    <property type="match status" value="1"/>
</dbReference>
<dbReference type="GO" id="GO:0046872">
    <property type="term" value="F:metal ion binding"/>
    <property type="evidence" value="ECO:0007669"/>
    <property type="project" value="UniProtKB-KW"/>
</dbReference>
<feature type="compositionally biased region" description="Basic and acidic residues" evidence="18">
    <location>
        <begin position="184"/>
        <end position="195"/>
    </location>
</feature>
<feature type="domain" description="Dynamin-type G" evidence="20">
    <location>
        <begin position="255"/>
        <end position="527"/>
    </location>
</feature>
<dbReference type="PROSITE" id="PS00410">
    <property type="entry name" value="G_DYNAMIN_1"/>
    <property type="match status" value="1"/>
</dbReference>
<dbReference type="EC" id="3.6.5.5" evidence="3"/>
<evidence type="ECO:0000256" key="3">
    <source>
        <dbReference type="ARBA" id="ARBA00011980"/>
    </source>
</evidence>
<evidence type="ECO:0000259" key="19">
    <source>
        <dbReference type="PROSITE" id="PS51388"/>
    </source>
</evidence>
<dbReference type="GO" id="GO:0005743">
    <property type="term" value="C:mitochondrial inner membrane"/>
    <property type="evidence" value="ECO:0007669"/>
    <property type="project" value="UniProtKB-SubCell"/>
</dbReference>
<evidence type="ECO:0000256" key="12">
    <source>
        <dbReference type="ARBA" id="ARBA00023128"/>
    </source>
</evidence>
<dbReference type="InterPro" id="IPR001401">
    <property type="entry name" value="Dynamin_GTPase"/>
</dbReference>
<organism evidence="21 22">
    <name type="scientific">Ceratobasidium theobromae</name>
    <dbReference type="NCBI Taxonomy" id="1582974"/>
    <lineage>
        <taxon>Eukaryota</taxon>
        <taxon>Fungi</taxon>
        <taxon>Dikarya</taxon>
        <taxon>Basidiomycota</taxon>
        <taxon>Agaricomycotina</taxon>
        <taxon>Agaricomycetes</taxon>
        <taxon>Cantharellales</taxon>
        <taxon>Ceratobasidiaceae</taxon>
        <taxon>Ceratobasidium</taxon>
    </lineage>
</organism>
<dbReference type="PROSITE" id="PS51388">
    <property type="entry name" value="GED"/>
    <property type="match status" value="1"/>
</dbReference>
<keyword evidence="10" id="KW-0809">Transit peptide</keyword>
<evidence type="ECO:0000256" key="5">
    <source>
        <dbReference type="ARBA" id="ARBA00022723"/>
    </source>
</evidence>
<comment type="caution">
    <text evidence="21">The sequence shown here is derived from an EMBL/GenBank/DDBJ whole genome shotgun (WGS) entry which is preliminary data.</text>
</comment>
<dbReference type="GO" id="GO:0005758">
    <property type="term" value="C:mitochondrial intermembrane space"/>
    <property type="evidence" value="ECO:0007669"/>
    <property type="project" value="UniProtKB-SubCell"/>
</dbReference>
<evidence type="ECO:0000256" key="4">
    <source>
        <dbReference type="ARBA" id="ARBA00022692"/>
    </source>
</evidence>
<evidence type="ECO:0000256" key="13">
    <source>
        <dbReference type="ARBA" id="ARBA00023134"/>
    </source>
</evidence>
<evidence type="ECO:0000313" key="21">
    <source>
        <dbReference type="EMBL" id="KAB5596079.1"/>
    </source>
</evidence>
<dbReference type="EMBL" id="SSOP01000003">
    <property type="protein sequence ID" value="KAB5596079.1"/>
    <property type="molecule type" value="Genomic_DNA"/>
</dbReference>
<evidence type="ECO:0000256" key="2">
    <source>
        <dbReference type="ARBA" id="ARBA00004569"/>
    </source>
</evidence>
<dbReference type="InterPro" id="IPR027417">
    <property type="entry name" value="P-loop_NTPase"/>
</dbReference>
<dbReference type="Pfam" id="PF01031">
    <property type="entry name" value="Dynamin_M"/>
    <property type="match status" value="1"/>
</dbReference>
<dbReference type="GO" id="GO:0005886">
    <property type="term" value="C:plasma membrane"/>
    <property type="evidence" value="ECO:0007669"/>
    <property type="project" value="TreeGrafter"/>
</dbReference>
<comment type="subcellular location">
    <subcellularLocation>
        <location evidence="1">Mitochondrion inner membrane</location>
    </subcellularLocation>
    <subcellularLocation>
        <location evidence="2">Mitochondrion intermembrane space</location>
    </subcellularLocation>
</comment>
<keyword evidence="22" id="KW-1185">Reference proteome</keyword>
<keyword evidence="4" id="KW-0812">Transmembrane</keyword>
<dbReference type="GO" id="GO:0031623">
    <property type="term" value="P:receptor internalization"/>
    <property type="evidence" value="ECO:0007669"/>
    <property type="project" value="TreeGrafter"/>
</dbReference>
<dbReference type="OrthoDB" id="5061070at2759"/>
<dbReference type="PRINTS" id="PR00195">
    <property type="entry name" value="DYNAMIN"/>
</dbReference>
<keyword evidence="9" id="KW-0460">Magnesium</keyword>
<keyword evidence="7" id="KW-0999">Mitochondrion inner membrane</keyword>
<reference evidence="21 22" key="1">
    <citation type="journal article" date="2019" name="Fungal Biol. Biotechnol.">
        <title>Draft genome sequence of fastidious pathogen Ceratobasidium theobromae, which causes vascular-streak dieback in Theobroma cacao.</title>
        <authorList>
            <person name="Ali S.S."/>
            <person name="Asman A."/>
            <person name="Shao J."/>
            <person name="Firmansyah A.P."/>
            <person name="Susilo A.W."/>
            <person name="Rosmana A."/>
            <person name="McMahon P."/>
            <person name="Junaid M."/>
            <person name="Guest D."/>
            <person name="Kheng T.Y."/>
            <person name="Meinhardt L.W."/>
            <person name="Bailey B.A."/>
        </authorList>
    </citation>
    <scope>NUCLEOTIDE SEQUENCE [LARGE SCALE GENOMIC DNA]</scope>
    <source>
        <strain evidence="21 22">CT2</strain>
    </source>
</reference>
<evidence type="ECO:0000256" key="1">
    <source>
        <dbReference type="ARBA" id="ARBA00004273"/>
    </source>
</evidence>
<sequence>MLFSVGFRRRVANIIQRGQPPAVVLPQWQVSPLSTSAPLRPRLNIPSQQIAESMRQMHVRAISYSALPRFVARAFRVPIAAGTVGAGALGYANYRFEGAYSHFEPLYLFVHFGTEFRKTSTAWIAEAQETASQFLGSSTDAASRLLGSASEGIDSIKAQIAATELPSFEAPQFMKDLIASLGESRQDGEGRDKDTPPGGDPRSTAALAAAIAATMSSPSDSDNKRRAASAGALMNLTRQLIEVRSILQTIDMGDELTVPSIVVIGSQSSGKSSVLEAIVGHEFLPKGNNMVTRRPIELTLVCTPDAAAEWGEFPALNLGRISDFSVIQKKLYDMNMAVPSSECVSDSPIQLKICGPNIPDLTMIDLPGYIQLSSMDQPEELKDKIAGLVDKYIRPPNIILAVCAADVDLANSPALRASRKVDPLGRRTIGVITKMDLVPPEHGATILSGNRYPLHLGYVGVVTKPGESDYQNVKSGQPMLMGAVQRREDSFFGPNRDHFTGSLMVGTDTLRNRLEDVLKSSLSGELHNITNRVQRGLEEASYQFKVQYNDRRISAESYVAELMDQLKSSFKDASSQFSKPQVRAKVKTMLDDRVLGVLEQMYWTDPRAEELNVLASDARIPNAAALDTYWRYKLEAASSLLTKSGVGRDATAMVAEGLRGLIDVLAGASGAGPFTHHPVAAARLEELAHDILRSRLSVAADQVENCIKPYKYEIEIEPNEWEAGRAASVVALEKEQALCAEKLGMIKNRVGGNRRLNQLLSYVKNLEAQEREIAARMAMRREAGEHAEPELPSIVDNYRYNPAHVIDARHAQLYMDRIAILKLRTGILKSKRCRTGTDNDAFCPEAFLNVVAQKMAYTSAMFLTIELLDHFFYQASSNSGISRHSLLRLFPREIDSRLMYDLDRQEIVKFARENPNIRAHLDLQEKKDKLETVLGKLQAIASMRGESEPRSRRQTGLFRSFI</sequence>
<dbReference type="CDD" id="cd08771">
    <property type="entry name" value="DLP_1"/>
    <property type="match status" value="1"/>
</dbReference>
<dbReference type="Gene3D" id="3.40.50.300">
    <property type="entry name" value="P-loop containing nucleotide triphosphate hydrolases"/>
    <property type="match status" value="1"/>
</dbReference>
<dbReference type="GO" id="GO:0061024">
    <property type="term" value="P:membrane organization"/>
    <property type="evidence" value="ECO:0007669"/>
    <property type="project" value="UniProtKB-ARBA"/>
</dbReference>
<dbReference type="AlphaFoldDB" id="A0A5N5QWT6"/>
<dbReference type="Pfam" id="PF24550">
    <property type="entry name" value="LIS_MGM1"/>
    <property type="match status" value="1"/>
</dbReference>
<evidence type="ECO:0000313" key="22">
    <source>
        <dbReference type="Proteomes" id="UP000383932"/>
    </source>
</evidence>
<dbReference type="Pfam" id="PF00350">
    <property type="entry name" value="Dynamin_N"/>
    <property type="match status" value="1"/>
</dbReference>
<dbReference type="InterPro" id="IPR030381">
    <property type="entry name" value="G_DYNAMIN_dom"/>
</dbReference>
<evidence type="ECO:0000256" key="6">
    <source>
        <dbReference type="ARBA" id="ARBA00022741"/>
    </source>
</evidence>
<evidence type="ECO:0000256" key="8">
    <source>
        <dbReference type="ARBA" id="ARBA00022801"/>
    </source>
</evidence>
<evidence type="ECO:0000259" key="20">
    <source>
        <dbReference type="PROSITE" id="PS51718"/>
    </source>
</evidence>
<name>A0A5N5QWT6_9AGAM</name>
<evidence type="ECO:0000256" key="9">
    <source>
        <dbReference type="ARBA" id="ARBA00022842"/>
    </source>
</evidence>
<evidence type="ECO:0000256" key="16">
    <source>
        <dbReference type="ARBA" id="ARBA00048040"/>
    </source>
</evidence>
<evidence type="ECO:0000256" key="14">
    <source>
        <dbReference type="ARBA" id="ARBA00023136"/>
    </source>
</evidence>
<evidence type="ECO:0000256" key="7">
    <source>
        <dbReference type="ARBA" id="ARBA00022792"/>
    </source>
</evidence>
<keyword evidence="15" id="KW-1015">Disulfide bond</keyword>
<keyword evidence="13 17" id="KW-0342">GTP-binding</keyword>
<protein>
    <recommendedName>
        <fullName evidence="3">dynamin GTPase</fullName>
        <ecNumber evidence="3">3.6.5.5</ecNumber>
    </recommendedName>
</protein>
<evidence type="ECO:0000256" key="18">
    <source>
        <dbReference type="SAM" id="MobiDB-lite"/>
    </source>
</evidence>
<dbReference type="FunFam" id="3.40.50.300:FF:000741">
    <property type="entry name" value="Putative mitochondrial dynamin GTPase"/>
    <property type="match status" value="1"/>
</dbReference>
<dbReference type="PANTHER" id="PTHR11566">
    <property type="entry name" value="DYNAMIN"/>
    <property type="match status" value="1"/>
</dbReference>
<keyword evidence="8" id="KW-0378">Hydrolase</keyword>
<dbReference type="GO" id="GO:0005525">
    <property type="term" value="F:GTP binding"/>
    <property type="evidence" value="ECO:0007669"/>
    <property type="project" value="UniProtKB-KW"/>
</dbReference>
<keyword evidence="6 17" id="KW-0547">Nucleotide-binding</keyword>
<evidence type="ECO:0000256" key="15">
    <source>
        <dbReference type="ARBA" id="ARBA00023157"/>
    </source>
</evidence>
<keyword evidence="14" id="KW-0472">Membrane</keyword>
<evidence type="ECO:0000256" key="11">
    <source>
        <dbReference type="ARBA" id="ARBA00022989"/>
    </source>
</evidence>
<comment type="catalytic activity">
    <reaction evidence="16">
        <text>GTP + H2O = GDP + phosphate + H(+)</text>
        <dbReference type="Rhea" id="RHEA:19669"/>
        <dbReference type="ChEBI" id="CHEBI:15377"/>
        <dbReference type="ChEBI" id="CHEBI:15378"/>
        <dbReference type="ChEBI" id="CHEBI:37565"/>
        <dbReference type="ChEBI" id="CHEBI:43474"/>
        <dbReference type="ChEBI" id="CHEBI:58189"/>
        <dbReference type="EC" id="3.6.5.5"/>
    </reaction>
</comment>
<keyword evidence="11" id="KW-1133">Transmembrane helix</keyword>
<proteinExistence type="inferred from homology"/>
<gene>
    <name evidence="21" type="ORF">CTheo_351</name>
</gene>